<evidence type="ECO:0000313" key="2">
    <source>
        <dbReference type="Proteomes" id="UP001335325"/>
    </source>
</evidence>
<gene>
    <name evidence="1" type="ORF">OIE73_38375</name>
</gene>
<reference evidence="1 2" key="1">
    <citation type="submission" date="2022-10" db="EMBL/GenBank/DDBJ databases">
        <title>The complete genomes of actinobacterial strains from the NBC collection.</title>
        <authorList>
            <person name="Joergensen T.S."/>
            <person name="Alvarez Arevalo M."/>
            <person name="Sterndorff E.B."/>
            <person name="Faurdal D."/>
            <person name="Vuksanovic O."/>
            <person name="Mourched A.-S."/>
            <person name="Charusanti P."/>
            <person name="Shaw S."/>
            <person name="Blin K."/>
            <person name="Weber T."/>
        </authorList>
    </citation>
    <scope>NUCLEOTIDE SEQUENCE [LARGE SCALE GENOMIC DNA]</scope>
    <source>
        <strain evidence="1 2">NBC 01753</strain>
    </source>
</reference>
<proteinExistence type="predicted"/>
<keyword evidence="2" id="KW-1185">Reference proteome</keyword>
<evidence type="ECO:0000313" key="1">
    <source>
        <dbReference type="EMBL" id="WSD10988.1"/>
    </source>
</evidence>
<sequence>MSDRSAFTTPLAAKTLLVLGLGNLGSYALAMLIRRPTGPRLVVAGRDGDAVTKRANLSRLTAAQLGFHRTFGTAVIDLTDVTATTTARTLADLRPDIVFTTASKQAWWVVNSLPEPLREELSQAQFGPWLPMHLAPLLQLMQAVRMSGIDTTVVNAAFPDASHPALAGAGLAPLVGIGNVANPLPALRHAAADLLTEPVDNVSVRLVTAHYASTRLPRLGHSGGAPYALSVMVGDKDVTASLDTAQIAARSAEDHTRHGGPLGGMLTAASAVTVLDSLLGEEQRLVHTPGPLGLPGGYPVLACERGVTLALPEGMSEQAARRINEEGLAHDGIARIESDGTVRFTDHHHQVMREVIGYDCPVLPLSDVLDRADELGRRFAELRRGLG</sequence>
<protein>
    <recommendedName>
        <fullName evidence="3">Saccharopine dehydrogenase NADP binding domain-containing protein</fullName>
    </recommendedName>
</protein>
<evidence type="ECO:0008006" key="3">
    <source>
        <dbReference type="Google" id="ProtNLM"/>
    </source>
</evidence>
<accession>A0ABZ1H1L3</accession>
<dbReference type="RefSeq" id="WP_326756660.1">
    <property type="nucleotide sequence ID" value="NZ_CP109134.1"/>
</dbReference>
<dbReference type="GeneID" id="91548572"/>
<dbReference type="EMBL" id="CP109134">
    <property type="protein sequence ID" value="WSD10988.1"/>
    <property type="molecule type" value="Genomic_DNA"/>
</dbReference>
<organism evidence="1 2">
    <name type="scientific">Streptomyces hirsutus</name>
    <dbReference type="NCBI Taxonomy" id="35620"/>
    <lineage>
        <taxon>Bacteria</taxon>
        <taxon>Bacillati</taxon>
        <taxon>Actinomycetota</taxon>
        <taxon>Actinomycetes</taxon>
        <taxon>Kitasatosporales</taxon>
        <taxon>Streptomycetaceae</taxon>
        <taxon>Streptomyces</taxon>
    </lineage>
</organism>
<dbReference type="Proteomes" id="UP001335325">
    <property type="component" value="Chromosome"/>
</dbReference>
<dbReference type="InterPro" id="IPR036291">
    <property type="entry name" value="NAD(P)-bd_dom_sf"/>
</dbReference>
<name>A0ABZ1H1L3_9ACTN</name>
<dbReference type="SUPFAM" id="SSF51735">
    <property type="entry name" value="NAD(P)-binding Rossmann-fold domains"/>
    <property type="match status" value="1"/>
</dbReference>